<evidence type="ECO:0000256" key="4">
    <source>
        <dbReference type="ARBA" id="ARBA00022833"/>
    </source>
</evidence>
<keyword evidence="3 9" id="KW-0378">Hydrolase</keyword>
<dbReference type="PANTHER" id="PTHR22726">
    <property type="entry name" value="METALLOENDOPEPTIDASE OMA1"/>
    <property type="match status" value="1"/>
</dbReference>
<keyword evidence="5 9" id="KW-0482">Metalloprotease</keyword>
<dbReference type="GO" id="GO:0046872">
    <property type="term" value="F:metal ion binding"/>
    <property type="evidence" value="ECO:0007669"/>
    <property type="project" value="UniProtKB-KW"/>
</dbReference>
<keyword evidence="10" id="KW-0812">Transmembrane</keyword>
<evidence type="ECO:0000256" key="9">
    <source>
        <dbReference type="RuleBase" id="RU003983"/>
    </source>
</evidence>
<evidence type="ECO:0000313" key="12">
    <source>
        <dbReference type="EMBL" id="CAF1225696.1"/>
    </source>
</evidence>
<evidence type="ECO:0000256" key="5">
    <source>
        <dbReference type="ARBA" id="ARBA00023049"/>
    </source>
</evidence>
<accession>A0A814Y865</accession>
<keyword evidence="1 9" id="KW-0645">Protease</keyword>
<dbReference type="Pfam" id="PF01435">
    <property type="entry name" value="Peptidase_M48"/>
    <property type="match status" value="1"/>
</dbReference>
<dbReference type="InterPro" id="IPR001915">
    <property type="entry name" value="Peptidase_M48"/>
</dbReference>
<dbReference type="AlphaFoldDB" id="A0A814Y865"/>
<evidence type="ECO:0000256" key="3">
    <source>
        <dbReference type="ARBA" id="ARBA00022801"/>
    </source>
</evidence>
<feature type="domain" description="Peptidase M48" evidence="11">
    <location>
        <begin position="48"/>
        <end position="148"/>
    </location>
</feature>
<dbReference type="GO" id="GO:0006515">
    <property type="term" value="P:protein quality control for misfolded or incompletely synthesized proteins"/>
    <property type="evidence" value="ECO:0007669"/>
    <property type="project" value="TreeGrafter"/>
</dbReference>
<organism evidence="12 13">
    <name type="scientific">Adineta steineri</name>
    <dbReference type="NCBI Taxonomy" id="433720"/>
    <lineage>
        <taxon>Eukaryota</taxon>
        <taxon>Metazoa</taxon>
        <taxon>Spiralia</taxon>
        <taxon>Gnathifera</taxon>
        <taxon>Rotifera</taxon>
        <taxon>Eurotatoria</taxon>
        <taxon>Bdelloidea</taxon>
        <taxon>Adinetida</taxon>
        <taxon>Adinetidae</taxon>
        <taxon>Adineta</taxon>
    </lineage>
</organism>
<keyword evidence="10" id="KW-0472">Membrane</keyword>
<dbReference type="GO" id="GO:0034982">
    <property type="term" value="P:mitochondrial protein processing"/>
    <property type="evidence" value="ECO:0007669"/>
    <property type="project" value="TreeGrafter"/>
</dbReference>
<keyword evidence="4 9" id="KW-0862">Zinc</keyword>
<evidence type="ECO:0000256" key="8">
    <source>
        <dbReference type="ARBA" id="ARBA00042978"/>
    </source>
</evidence>
<evidence type="ECO:0000256" key="6">
    <source>
        <dbReference type="ARBA" id="ARBA00038233"/>
    </source>
</evidence>
<dbReference type="Gene3D" id="3.30.2010.10">
    <property type="entry name" value="Metalloproteases ('zincins'), catalytic domain"/>
    <property type="match status" value="1"/>
</dbReference>
<gene>
    <name evidence="12" type="ORF">JYZ213_LOCUS28255</name>
</gene>
<keyword evidence="10" id="KW-1133">Transmembrane helix</keyword>
<reference evidence="12" key="1">
    <citation type="submission" date="2021-02" db="EMBL/GenBank/DDBJ databases">
        <authorList>
            <person name="Nowell W R."/>
        </authorList>
    </citation>
    <scope>NUCLEOTIDE SEQUENCE</scope>
</reference>
<dbReference type="EMBL" id="CAJNOG010000407">
    <property type="protein sequence ID" value="CAF1225696.1"/>
    <property type="molecule type" value="Genomic_DNA"/>
</dbReference>
<evidence type="ECO:0000256" key="7">
    <source>
        <dbReference type="ARBA" id="ARBA00040360"/>
    </source>
</evidence>
<dbReference type="GO" id="GO:0004222">
    <property type="term" value="F:metalloendopeptidase activity"/>
    <property type="evidence" value="ECO:0007669"/>
    <property type="project" value="InterPro"/>
</dbReference>
<comment type="cofactor">
    <cofactor evidence="9">
        <name>Zn(2+)</name>
        <dbReference type="ChEBI" id="CHEBI:29105"/>
    </cofactor>
    <text evidence="9">Binds 1 zinc ion per subunit.</text>
</comment>
<comment type="caution">
    <text evidence="12">The sequence shown here is derived from an EMBL/GenBank/DDBJ whole genome shotgun (WGS) entry which is preliminary data.</text>
</comment>
<dbReference type="Proteomes" id="UP000663845">
    <property type="component" value="Unassembled WGS sequence"/>
</dbReference>
<dbReference type="PANTHER" id="PTHR22726:SF1">
    <property type="entry name" value="METALLOENDOPEPTIDASE OMA1, MITOCHONDRIAL"/>
    <property type="match status" value="1"/>
</dbReference>
<evidence type="ECO:0000256" key="2">
    <source>
        <dbReference type="ARBA" id="ARBA00022723"/>
    </source>
</evidence>
<dbReference type="InterPro" id="IPR051156">
    <property type="entry name" value="Mito/Outer_Membr_Metalloprot"/>
</dbReference>
<evidence type="ECO:0000256" key="10">
    <source>
        <dbReference type="SAM" id="Phobius"/>
    </source>
</evidence>
<protein>
    <recommendedName>
        <fullName evidence="7">Metalloendopeptidase OMA1, mitochondrial</fullName>
    </recommendedName>
    <alternativeName>
        <fullName evidence="8">Overlapping with the m-AAA protease 1 homolog</fullName>
    </alternativeName>
</protein>
<keyword evidence="2" id="KW-0479">Metal-binding</keyword>
<evidence type="ECO:0000313" key="13">
    <source>
        <dbReference type="Proteomes" id="UP000663845"/>
    </source>
</evidence>
<evidence type="ECO:0000256" key="1">
    <source>
        <dbReference type="ARBA" id="ARBA00022670"/>
    </source>
</evidence>
<evidence type="ECO:0000259" key="11">
    <source>
        <dbReference type="Pfam" id="PF01435"/>
    </source>
</evidence>
<sequence>MASMFNNQMLPEKSKQTQQVARVARRIIASNMDIADIKTIKWTVRVVSGDIYFTRGMLETMTNEDQVAIVLAHELSHALLGHSGERISYLQIIDILAIFGAFIIWAVFPTDWTSFWVNFIFENFITFTSRLPYSRYLEEEADEVGLIFSNYSLIRFASWNTNNKLHEVGLFTTVKQEGNYQTGQVCHIVDGWIDVKYTLEHAYAYIKGHLSSVTILSVQQIIQQIFDVYNRNKEK</sequence>
<feature type="transmembrane region" description="Helical" evidence="10">
    <location>
        <begin position="89"/>
        <end position="108"/>
    </location>
</feature>
<comment type="similarity">
    <text evidence="6 9">Belongs to the peptidase M48 family.</text>
</comment>
<name>A0A814Y865_9BILA</name>
<dbReference type="GO" id="GO:0005743">
    <property type="term" value="C:mitochondrial inner membrane"/>
    <property type="evidence" value="ECO:0007669"/>
    <property type="project" value="TreeGrafter"/>
</dbReference>
<proteinExistence type="inferred from homology"/>